<protein>
    <submittedName>
        <fullName evidence="1">Uncharacterized protein</fullName>
    </submittedName>
</protein>
<comment type="caution">
    <text evidence="1">The sequence shown here is derived from an EMBL/GenBank/DDBJ whole genome shotgun (WGS) entry which is preliminary data.</text>
</comment>
<sequence>MSIEQQNIFQSLVLAIPSVKKSVIKKVSWHKPLQGFFKLNSDGAANRCTGEVGGAGVIRGDDGKIRFGYCTSYGRASTSWPRLWLWRIVEEIRAFKELHSIAFSHVYREASCCRLLG</sequence>
<accession>A0ACC0YIV1</accession>
<organism evidence="1 2">
    <name type="scientific">Pistacia integerrima</name>
    <dbReference type="NCBI Taxonomy" id="434235"/>
    <lineage>
        <taxon>Eukaryota</taxon>
        <taxon>Viridiplantae</taxon>
        <taxon>Streptophyta</taxon>
        <taxon>Embryophyta</taxon>
        <taxon>Tracheophyta</taxon>
        <taxon>Spermatophyta</taxon>
        <taxon>Magnoliopsida</taxon>
        <taxon>eudicotyledons</taxon>
        <taxon>Gunneridae</taxon>
        <taxon>Pentapetalae</taxon>
        <taxon>rosids</taxon>
        <taxon>malvids</taxon>
        <taxon>Sapindales</taxon>
        <taxon>Anacardiaceae</taxon>
        <taxon>Pistacia</taxon>
    </lineage>
</organism>
<proteinExistence type="predicted"/>
<name>A0ACC0YIV1_9ROSI</name>
<evidence type="ECO:0000313" key="2">
    <source>
        <dbReference type="Proteomes" id="UP001163603"/>
    </source>
</evidence>
<keyword evidence="2" id="KW-1185">Reference proteome</keyword>
<evidence type="ECO:0000313" key="1">
    <source>
        <dbReference type="EMBL" id="KAJ0037300.1"/>
    </source>
</evidence>
<dbReference type="EMBL" id="CM047741">
    <property type="protein sequence ID" value="KAJ0037300.1"/>
    <property type="molecule type" value="Genomic_DNA"/>
</dbReference>
<reference evidence="2" key="1">
    <citation type="journal article" date="2023" name="G3 (Bethesda)">
        <title>Genome assembly and association tests identify interacting loci associated with vigor, precocity, and sex in interspecific pistachio rootstocks.</title>
        <authorList>
            <person name="Palmer W."/>
            <person name="Jacygrad E."/>
            <person name="Sagayaradj S."/>
            <person name="Cavanaugh K."/>
            <person name="Han R."/>
            <person name="Bertier L."/>
            <person name="Beede B."/>
            <person name="Kafkas S."/>
            <person name="Golino D."/>
            <person name="Preece J."/>
            <person name="Michelmore R."/>
        </authorList>
    </citation>
    <scope>NUCLEOTIDE SEQUENCE [LARGE SCALE GENOMIC DNA]</scope>
</reference>
<dbReference type="Proteomes" id="UP001163603">
    <property type="component" value="Chromosome 6"/>
</dbReference>
<gene>
    <name evidence="1" type="ORF">Pint_22990</name>
</gene>